<dbReference type="InterPro" id="IPR001647">
    <property type="entry name" value="HTH_TetR"/>
</dbReference>
<dbReference type="AlphaFoldDB" id="A0A2M8LQV9"/>
<protein>
    <submittedName>
        <fullName evidence="7">TetR family transcriptional regulator</fullName>
    </submittedName>
</protein>
<dbReference type="InterPro" id="IPR050109">
    <property type="entry name" value="HTH-type_TetR-like_transc_reg"/>
</dbReference>
<dbReference type="PANTHER" id="PTHR30055:SF238">
    <property type="entry name" value="MYCOFACTOCIN BIOSYNTHESIS TRANSCRIPTIONAL REGULATOR MFTR-RELATED"/>
    <property type="match status" value="1"/>
</dbReference>
<keyword evidence="3" id="KW-0804">Transcription</keyword>
<evidence type="ECO:0000256" key="1">
    <source>
        <dbReference type="ARBA" id="ARBA00023015"/>
    </source>
</evidence>
<proteinExistence type="predicted"/>
<dbReference type="InterPro" id="IPR009057">
    <property type="entry name" value="Homeodomain-like_sf"/>
</dbReference>
<dbReference type="GO" id="GO:0000976">
    <property type="term" value="F:transcription cis-regulatory region binding"/>
    <property type="evidence" value="ECO:0007669"/>
    <property type="project" value="TreeGrafter"/>
</dbReference>
<evidence type="ECO:0000256" key="5">
    <source>
        <dbReference type="SAM" id="MobiDB-lite"/>
    </source>
</evidence>
<feature type="domain" description="HTH tetR-type" evidence="6">
    <location>
        <begin position="22"/>
        <end position="82"/>
    </location>
</feature>
<dbReference type="Gene3D" id="1.10.357.10">
    <property type="entry name" value="Tetracycline Repressor, domain 2"/>
    <property type="match status" value="1"/>
</dbReference>
<keyword evidence="1" id="KW-0805">Transcription regulation</keyword>
<evidence type="ECO:0000259" key="6">
    <source>
        <dbReference type="PROSITE" id="PS50977"/>
    </source>
</evidence>
<dbReference type="PROSITE" id="PS50977">
    <property type="entry name" value="HTH_TETR_2"/>
    <property type="match status" value="1"/>
</dbReference>
<name>A0A2M8LQV9_9ACTN</name>
<dbReference type="Gene3D" id="1.10.10.60">
    <property type="entry name" value="Homeodomain-like"/>
    <property type="match status" value="1"/>
</dbReference>
<evidence type="ECO:0000313" key="7">
    <source>
        <dbReference type="EMBL" id="PJE94329.1"/>
    </source>
</evidence>
<dbReference type="RefSeq" id="WP_100204938.1">
    <property type="nucleotide sequence ID" value="NZ_PGGW01000069.1"/>
</dbReference>
<gene>
    <name evidence="7" type="ORF">CUT44_29175</name>
</gene>
<evidence type="ECO:0000256" key="2">
    <source>
        <dbReference type="ARBA" id="ARBA00023125"/>
    </source>
</evidence>
<sequence length="220" mass="24495">MSTTAPSGRPQERPTLRERKKQRTRHALIGTALDLFTERGFDNVTLDELCEAVEVSKRTFFRTFTGKEEVAMAPYEDLWLAFLDDLATSEPRDRPLVRTLQDSLLSAVAAMTDDDWVRRVLLCRQLAARTPSIESHCLYFCDRTVRAALEVLHRRFDLPGPPDLRPHLALDMVVAASHRAMDTWAARPGTPGLADLAADTRGAFEALHGGLALTAAPRST</sequence>
<keyword evidence="2 4" id="KW-0238">DNA-binding</keyword>
<reference evidence="7 8" key="1">
    <citation type="submission" date="2017-11" db="EMBL/GenBank/DDBJ databases">
        <title>Streptomyces carmine sp. nov., a novel actinomycete isolated from Sophora alopecuroides in Xinjiang, China.</title>
        <authorList>
            <person name="Wang Y."/>
            <person name="Luo X."/>
            <person name="Wan C."/>
            <person name="Zhang L."/>
        </authorList>
    </citation>
    <scope>NUCLEOTIDE SEQUENCE [LARGE SCALE GENOMIC DNA]</scope>
    <source>
        <strain evidence="7 8">TRM SA0054</strain>
    </source>
</reference>
<dbReference type="SUPFAM" id="SSF46689">
    <property type="entry name" value="Homeodomain-like"/>
    <property type="match status" value="1"/>
</dbReference>
<dbReference type="Pfam" id="PF00440">
    <property type="entry name" value="TetR_N"/>
    <property type="match status" value="1"/>
</dbReference>
<comment type="caution">
    <text evidence="7">The sequence shown here is derived from an EMBL/GenBank/DDBJ whole genome shotgun (WGS) entry which is preliminary data.</text>
</comment>
<dbReference type="PANTHER" id="PTHR30055">
    <property type="entry name" value="HTH-TYPE TRANSCRIPTIONAL REGULATOR RUTR"/>
    <property type="match status" value="1"/>
</dbReference>
<evidence type="ECO:0000256" key="4">
    <source>
        <dbReference type="PROSITE-ProRule" id="PRU00335"/>
    </source>
</evidence>
<evidence type="ECO:0000256" key="3">
    <source>
        <dbReference type="ARBA" id="ARBA00023163"/>
    </source>
</evidence>
<dbReference type="Proteomes" id="UP000230407">
    <property type="component" value="Unassembled WGS sequence"/>
</dbReference>
<organism evidence="7 8">
    <name type="scientific">Streptomyces carminius</name>
    <dbReference type="NCBI Taxonomy" id="2665496"/>
    <lineage>
        <taxon>Bacteria</taxon>
        <taxon>Bacillati</taxon>
        <taxon>Actinomycetota</taxon>
        <taxon>Actinomycetes</taxon>
        <taxon>Kitasatosporales</taxon>
        <taxon>Streptomycetaceae</taxon>
        <taxon>Streptomyces</taxon>
    </lineage>
</organism>
<dbReference type="PRINTS" id="PR00455">
    <property type="entry name" value="HTHTETR"/>
</dbReference>
<keyword evidence="8" id="KW-1185">Reference proteome</keyword>
<dbReference type="EMBL" id="PGGW01000069">
    <property type="protein sequence ID" value="PJE94329.1"/>
    <property type="molecule type" value="Genomic_DNA"/>
</dbReference>
<evidence type="ECO:0000313" key="8">
    <source>
        <dbReference type="Proteomes" id="UP000230407"/>
    </source>
</evidence>
<accession>A0A2M8LQV9</accession>
<feature type="DNA-binding region" description="H-T-H motif" evidence="4">
    <location>
        <begin position="45"/>
        <end position="64"/>
    </location>
</feature>
<feature type="region of interest" description="Disordered" evidence="5">
    <location>
        <begin position="1"/>
        <end position="22"/>
    </location>
</feature>
<dbReference type="GO" id="GO:0003700">
    <property type="term" value="F:DNA-binding transcription factor activity"/>
    <property type="evidence" value="ECO:0007669"/>
    <property type="project" value="TreeGrafter"/>
</dbReference>